<dbReference type="OrthoDB" id="2449150at2759"/>
<gene>
    <name evidence="1" type="ORF">CPELLU_LOCUS4320</name>
</gene>
<evidence type="ECO:0000313" key="2">
    <source>
        <dbReference type="Proteomes" id="UP000789759"/>
    </source>
</evidence>
<reference evidence="1" key="1">
    <citation type="submission" date="2021-06" db="EMBL/GenBank/DDBJ databases">
        <authorList>
            <person name="Kallberg Y."/>
            <person name="Tangrot J."/>
            <person name="Rosling A."/>
        </authorList>
    </citation>
    <scope>NUCLEOTIDE SEQUENCE</scope>
    <source>
        <strain evidence="1">FL966</strain>
    </source>
</reference>
<organism evidence="1 2">
    <name type="scientific">Cetraspora pellucida</name>
    <dbReference type="NCBI Taxonomy" id="1433469"/>
    <lineage>
        <taxon>Eukaryota</taxon>
        <taxon>Fungi</taxon>
        <taxon>Fungi incertae sedis</taxon>
        <taxon>Mucoromycota</taxon>
        <taxon>Glomeromycotina</taxon>
        <taxon>Glomeromycetes</taxon>
        <taxon>Diversisporales</taxon>
        <taxon>Gigasporaceae</taxon>
        <taxon>Cetraspora</taxon>
    </lineage>
</organism>
<dbReference type="EMBL" id="CAJVQA010002243">
    <property type="protein sequence ID" value="CAG8541474.1"/>
    <property type="molecule type" value="Genomic_DNA"/>
</dbReference>
<evidence type="ECO:0000313" key="1">
    <source>
        <dbReference type="EMBL" id="CAG8541474.1"/>
    </source>
</evidence>
<proteinExistence type="predicted"/>
<comment type="caution">
    <text evidence="1">The sequence shown here is derived from an EMBL/GenBank/DDBJ whole genome shotgun (WGS) entry which is preliminary data.</text>
</comment>
<protein>
    <submittedName>
        <fullName evidence="1">9544_t:CDS:1</fullName>
    </submittedName>
</protein>
<dbReference type="AlphaFoldDB" id="A0A9N9FKZ3"/>
<accession>A0A9N9FKZ3</accession>
<sequence>MIVSEINNETIESDFSNVGEIQDIYDINEIYSDDVIVQDINDNCAQEIYNDLLSLYCSEIEEDSKNIPIQKITEINNLDDDFEIGECSKNILVPEIIEIIDSDDDSTFRKEEKKDQNQHKEK</sequence>
<dbReference type="Proteomes" id="UP000789759">
    <property type="component" value="Unassembled WGS sequence"/>
</dbReference>
<name>A0A9N9FKZ3_9GLOM</name>
<keyword evidence="2" id="KW-1185">Reference proteome</keyword>